<evidence type="ECO:0000256" key="1">
    <source>
        <dbReference type="SAM" id="Phobius"/>
    </source>
</evidence>
<gene>
    <name evidence="2" type="ORF">MNB_SV-12-500</name>
</gene>
<reference evidence="2" key="1">
    <citation type="submission" date="2016-10" db="EMBL/GenBank/DDBJ databases">
        <authorList>
            <person name="de Groot N.N."/>
        </authorList>
    </citation>
    <scope>NUCLEOTIDE SEQUENCE</scope>
</reference>
<proteinExistence type="predicted"/>
<organism evidence="2">
    <name type="scientific">hydrothermal vent metagenome</name>
    <dbReference type="NCBI Taxonomy" id="652676"/>
    <lineage>
        <taxon>unclassified sequences</taxon>
        <taxon>metagenomes</taxon>
        <taxon>ecological metagenomes</taxon>
    </lineage>
</organism>
<sequence>MLNNILMIIITVAFLWVGNILYWSFQEDSCISKCGEWNKDSHTCSPYECRAIR</sequence>
<dbReference type="AlphaFoldDB" id="A0A1W1CN84"/>
<evidence type="ECO:0000313" key="2">
    <source>
        <dbReference type="EMBL" id="SFV67276.1"/>
    </source>
</evidence>
<dbReference type="EMBL" id="FPHE01000161">
    <property type="protein sequence ID" value="SFV67276.1"/>
    <property type="molecule type" value="Genomic_DNA"/>
</dbReference>
<keyword evidence="1" id="KW-0812">Transmembrane</keyword>
<accession>A0A1W1CN84</accession>
<name>A0A1W1CN84_9ZZZZ</name>
<keyword evidence="1" id="KW-1133">Transmembrane helix</keyword>
<keyword evidence="1" id="KW-0472">Membrane</keyword>
<feature type="transmembrane region" description="Helical" evidence="1">
    <location>
        <begin position="5"/>
        <end position="25"/>
    </location>
</feature>
<protein>
    <submittedName>
        <fullName evidence="2">Uncharacterized protein</fullName>
    </submittedName>
</protein>